<evidence type="ECO:0000313" key="1">
    <source>
        <dbReference type="EMBL" id="MBX66208.1"/>
    </source>
</evidence>
<proteinExistence type="predicted"/>
<organism evidence="1">
    <name type="scientific">Rhizophora mucronata</name>
    <name type="common">Asiatic mangrove</name>
    <dbReference type="NCBI Taxonomy" id="61149"/>
    <lineage>
        <taxon>Eukaryota</taxon>
        <taxon>Viridiplantae</taxon>
        <taxon>Streptophyta</taxon>
        <taxon>Embryophyta</taxon>
        <taxon>Tracheophyta</taxon>
        <taxon>Spermatophyta</taxon>
        <taxon>Magnoliopsida</taxon>
        <taxon>eudicotyledons</taxon>
        <taxon>Gunneridae</taxon>
        <taxon>Pentapetalae</taxon>
        <taxon>rosids</taxon>
        <taxon>fabids</taxon>
        <taxon>Malpighiales</taxon>
        <taxon>Rhizophoraceae</taxon>
        <taxon>Rhizophora</taxon>
    </lineage>
</organism>
<reference evidence="1" key="1">
    <citation type="submission" date="2018-02" db="EMBL/GenBank/DDBJ databases">
        <title>Rhizophora mucronata_Transcriptome.</title>
        <authorList>
            <person name="Meera S.P."/>
            <person name="Sreeshan A."/>
            <person name="Augustine A."/>
        </authorList>
    </citation>
    <scope>NUCLEOTIDE SEQUENCE</scope>
    <source>
        <tissue evidence="1">Leaf</tissue>
    </source>
</reference>
<dbReference type="EMBL" id="GGEC01085724">
    <property type="protein sequence ID" value="MBX66208.1"/>
    <property type="molecule type" value="Transcribed_RNA"/>
</dbReference>
<dbReference type="AlphaFoldDB" id="A0A2P2QGT8"/>
<accession>A0A2P2QGT8</accession>
<protein>
    <submittedName>
        <fullName evidence="1">Uncharacterized protein</fullName>
    </submittedName>
</protein>
<sequence length="40" mass="4519">MVVINTMQNALSVINTRSCYCSTLKCIWCYLSKGCCSFFS</sequence>
<name>A0A2P2QGT8_RHIMU</name>